<keyword evidence="10 12" id="KW-0472">Membrane</keyword>
<evidence type="ECO:0000256" key="9">
    <source>
        <dbReference type="ARBA" id="ARBA00023077"/>
    </source>
</evidence>
<evidence type="ECO:0000256" key="8">
    <source>
        <dbReference type="ARBA" id="ARBA00023065"/>
    </source>
</evidence>
<dbReference type="Gene3D" id="2.40.170.20">
    <property type="entry name" value="TonB-dependent receptor, beta-barrel domain"/>
    <property type="match status" value="1"/>
</dbReference>
<dbReference type="InterPro" id="IPR000531">
    <property type="entry name" value="Beta-barrel_TonB"/>
</dbReference>
<comment type="subcellular location">
    <subcellularLocation>
        <location evidence="1 12">Cell outer membrane</location>
        <topology evidence="1 12">Multi-pass membrane protein</topology>
    </subcellularLocation>
</comment>
<dbReference type="InterPro" id="IPR012910">
    <property type="entry name" value="Plug_dom"/>
</dbReference>
<dbReference type="RefSeq" id="WP_025293962.1">
    <property type="nucleotide sequence ID" value="NZ_CP006644.1"/>
</dbReference>
<dbReference type="HOGENOM" id="CLU_017621_1_0_5"/>
<keyword evidence="3 12" id="KW-1134">Transmembrane beta strand</keyword>
<evidence type="ECO:0000256" key="13">
    <source>
        <dbReference type="RuleBase" id="RU003357"/>
    </source>
</evidence>
<evidence type="ECO:0000256" key="5">
    <source>
        <dbReference type="ARBA" id="ARBA00022692"/>
    </source>
</evidence>
<dbReference type="PROSITE" id="PS52016">
    <property type="entry name" value="TONB_DEPENDENT_REC_3"/>
    <property type="match status" value="1"/>
</dbReference>
<evidence type="ECO:0000256" key="10">
    <source>
        <dbReference type="ARBA" id="ARBA00023136"/>
    </source>
</evidence>
<keyword evidence="18" id="KW-1185">Reference proteome</keyword>
<dbReference type="PANTHER" id="PTHR32552">
    <property type="entry name" value="FERRICHROME IRON RECEPTOR-RELATED"/>
    <property type="match status" value="1"/>
</dbReference>
<keyword evidence="2 12" id="KW-0813">Transport</keyword>
<proteinExistence type="inferred from homology"/>
<comment type="similarity">
    <text evidence="12 13">Belongs to the TonB-dependent receptor family.</text>
</comment>
<dbReference type="Pfam" id="PF00593">
    <property type="entry name" value="TonB_dep_Rec_b-barrel"/>
    <property type="match status" value="1"/>
</dbReference>
<keyword evidence="4" id="KW-0410">Iron transport</keyword>
<dbReference type="InterPro" id="IPR037066">
    <property type="entry name" value="Plug_dom_sf"/>
</dbReference>
<dbReference type="InterPro" id="IPR036942">
    <property type="entry name" value="Beta-barrel_TonB_sf"/>
</dbReference>
<evidence type="ECO:0000256" key="6">
    <source>
        <dbReference type="ARBA" id="ARBA00022729"/>
    </source>
</evidence>
<dbReference type="PATRIC" id="fig|1123269.5.peg.4071"/>
<reference evidence="17 18" key="1">
    <citation type="submission" date="2013-07" db="EMBL/GenBank/DDBJ databases">
        <title>Completed genome of Sphingomonas sanxanigenens NX02.</title>
        <authorList>
            <person name="Ma T."/>
            <person name="Huang H."/>
            <person name="Wu M."/>
            <person name="Li X."/>
            <person name="Li G."/>
        </authorList>
    </citation>
    <scope>NUCLEOTIDE SEQUENCE [LARGE SCALE GENOMIC DNA]</scope>
    <source>
        <strain evidence="17 18">NX02</strain>
    </source>
</reference>
<dbReference type="Pfam" id="PF07715">
    <property type="entry name" value="Plug"/>
    <property type="match status" value="1"/>
</dbReference>
<dbReference type="eggNOG" id="COG4772">
    <property type="taxonomic scope" value="Bacteria"/>
</dbReference>
<organism evidence="17 18">
    <name type="scientific">Sphingomonas sanxanigenens DSM 19645 = NX02</name>
    <dbReference type="NCBI Taxonomy" id="1123269"/>
    <lineage>
        <taxon>Bacteria</taxon>
        <taxon>Pseudomonadati</taxon>
        <taxon>Pseudomonadota</taxon>
        <taxon>Alphaproteobacteria</taxon>
        <taxon>Sphingomonadales</taxon>
        <taxon>Sphingomonadaceae</taxon>
        <taxon>Sphingomonas</taxon>
    </lineage>
</organism>
<dbReference type="SUPFAM" id="SSF56935">
    <property type="entry name" value="Porins"/>
    <property type="match status" value="1"/>
</dbReference>
<evidence type="ECO:0000259" key="16">
    <source>
        <dbReference type="Pfam" id="PF07715"/>
    </source>
</evidence>
<evidence type="ECO:0000256" key="11">
    <source>
        <dbReference type="ARBA" id="ARBA00023237"/>
    </source>
</evidence>
<keyword evidence="7" id="KW-0408">Iron</keyword>
<evidence type="ECO:0000259" key="15">
    <source>
        <dbReference type="Pfam" id="PF00593"/>
    </source>
</evidence>
<feature type="domain" description="TonB-dependent receptor-like beta-barrel" evidence="15">
    <location>
        <begin position="254"/>
        <end position="745"/>
    </location>
</feature>
<keyword evidence="9 13" id="KW-0798">TonB box</keyword>
<keyword evidence="6 14" id="KW-0732">Signal</keyword>
<dbReference type="PANTHER" id="PTHR32552:SF89">
    <property type="entry name" value="CATECHOLATE SIDEROPHORE RECEPTOR FIU"/>
    <property type="match status" value="1"/>
</dbReference>
<feature type="chain" id="PRO_5004785601" description="TonB-denpendent receptor" evidence="14">
    <location>
        <begin position="30"/>
        <end position="790"/>
    </location>
</feature>
<dbReference type="Gene3D" id="2.170.130.10">
    <property type="entry name" value="TonB-dependent receptor, plug domain"/>
    <property type="match status" value="1"/>
</dbReference>
<sequence>MMIRNRYRSAPIMALLAGTAPIVATPAFAQQADRQPEAGAPDDIVVTAERIGVGRSRATAILSREDIEERPLGADITQSLAKVPGVQVSTGDARGGSFSFELYLRGLNKEQIGLTVDGVPTGDARFNGGSPPQRFIEPSNIGRITVSQSAGDIGAPSRFALGGFIDFQTDDPLPQAGGRVEAGYGSYDFHRTYFRVDSGEIAKGLTGYVSFSNQANDVWAGRDSRSSYRDHAEAKLVKTWDDGSFVKARVSYNNQRDNDFNIITLGEFRADPRNDRARDEITGIPAQDVDYGGALGGTREDLLAYVNARVNLTDRLSLSVNPYYQELKGESYRYQDRARRLAGTDPYAVTGYNANGGAIRPALTTLRNSNAVGGPADMRITPRNRERYGASAELRATDLIAGHSLRVGGWWEGGDSDEERRFYRVLDPTSGIAYDRSKLNYVEYSRSATIETAMLYAQDQVEIIPDLLRIDAGITWFDIRYKARSPLEYAATVSFSQDSGINPKVGVSLKPMRGVELFGGYAQNFAGIPEDAFLGSTAVIAPGDLDPIETENWDLGIRYSTRHFAASIQGYSVRLKNNIGIVPRDPTVVDPDEIVRGNVATRAANIRGTRTRGVEVTVLGDVGPFDAYLAYSYADAKHDDPAVGSAERAQLAAVGVIGGARVRDIPKHSLFGQIGVAPFEGAKLSVTGRYVGTRVGGHIVAPTTFAEVGVEQLPDYAVFGAVARYKVPGFGPFSGLMLQANVDNIFDEDYIGAVSSSTATQPEFGLPGRTLDRYFIGAPRTWTVSARASF</sequence>
<keyword evidence="5 12" id="KW-0812">Transmembrane</keyword>
<evidence type="ECO:0000313" key="17">
    <source>
        <dbReference type="EMBL" id="AHE55803.1"/>
    </source>
</evidence>
<evidence type="ECO:0000256" key="14">
    <source>
        <dbReference type="SAM" id="SignalP"/>
    </source>
</evidence>
<name>W0AHM0_9SPHN</name>
<dbReference type="GO" id="GO:0015344">
    <property type="term" value="F:siderophore uptake transmembrane transporter activity"/>
    <property type="evidence" value="ECO:0007669"/>
    <property type="project" value="TreeGrafter"/>
</dbReference>
<dbReference type="InterPro" id="IPR039426">
    <property type="entry name" value="TonB-dep_rcpt-like"/>
</dbReference>
<evidence type="ECO:0000256" key="2">
    <source>
        <dbReference type="ARBA" id="ARBA00022448"/>
    </source>
</evidence>
<dbReference type="AlphaFoldDB" id="W0AHM0"/>
<evidence type="ECO:0000256" key="12">
    <source>
        <dbReference type="PROSITE-ProRule" id="PRU01360"/>
    </source>
</evidence>
<protein>
    <recommendedName>
        <fullName evidence="19">TonB-denpendent receptor</fullName>
    </recommendedName>
</protein>
<feature type="domain" description="TonB-dependent receptor plug" evidence="16">
    <location>
        <begin position="58"/>
        <end position="150"/>
    </location>
</feature>
<dbReference type="GO" id="GO:0009279">
    <property type="term" value="C:cell outer membrane"/>
    <property type="evidence" value="ECO:0007669"/>
    <property type="project" value="UniProtKB-SubCell"/>
</dbReference>
<keyword evidence="11 12" id="KW-0998">Cell outer membrane</keyword>
<evidence type="ECO:0000313" key="18">
    <source>
        <dbReference type="Proteomes" id="UP000018851"/>
    </source>
</evidence>
<dbReference type="KEGG" id="ssan:NX02_20810"/>
<evidence type="ECO:0000256" key="3">
    <source>
        <dbReference type="ARBA" id="ARBA00022452"/>
    </source>
</evidence>
<gene>
    <name evidence="17" type="ORF">NX02_20810</name>
</gene>
<dbReference type="EMBL" id="CP006644">
    <property type="protein sequence ID" value="AHE55803.1"/>
    <property type="molecule type" value="Genomic_DNA"/>
</dbReference>
<dbReference type="Proteomes" id="UP000018851">
    <property type="component" value="Chromosome"/>
</dbReference>
<keyword evidence="8" id="KW-0406">Ion transport</keyword>
<evidence type="ECO:0000256" key="1">
    <source>
        <dbReference type="ARBA" id="ARBA00004571"/>
    </source>
</evidence>
<accession>W0AHM0</accession>
<feature type="signal peptide" evidence="14">
    <location>
        <begin position="1"/>
        <end position="29"/>
    </location>
</feature>
<evidence type="ECO:0000256" key="4">
    <source>
        <dbReference type="ARBA" id="ARBA00022496"/>
    </source>
</evidence>
<evidence type="ECO:0008006" key="19">
    <source>
        <dbReference type="Google" id="ProtNLM"/>
    </source>
</evidence>
<evidence type="ECO:0000256" key="7">
    <source>
        <dbReference type="ARBA" id="ARBA00023004"/>
    </source>
</evidence>
<dbReference type="STRING" id="1123269.NX02_20810"/>